<gene>
    <name evidence="3" type="ORF">SAMN05661010_03770</name>
</gene>
<reference evidence="3 4" key="1">
    <citation type="submission" date="2016-10" db="EMBL/GenBank/DDBJ databases">
        <authorList>
            <person name="de Groot N.N."/>
        </authorList>
    </citation>
    <scope>NUCLEOTIDE SEQUENCE [LARGE SCALE GENOMIC DNA]</scope>
    <source>
        <strain evidence="3 4">DSM 14789</strain>
    </source>
</reference>
<dbReference type="Gene3D" id="3.40.190.10">
    <property type="entry name" value="Periplasmic binding protein-like II"/>
    <property type="match status" value="1"/>
</dbReference>
<dbReference type="PANTHER" id="PTHR42928:SF5">
    <property type="entry name" value="BLR1237 PROTEIN"/>
    <property type="match status" value="1"/>
</dbReference>
<comment type="similarity">
    <text evidence="1">Belongs to the UPF0065 (bug) family.</text>
</comment>
<keyword evidence="4" id="KW-1185">Reference proteome</keyword>
<evidence type="ECO:0000313" key="4">
    <source>
        <dbReference type="Proteomes" id="UP000198654"/>
    </source>
</evidence>
<protein>
    <submittedName>
        <fullName evidence="3">Tripartite-type tricarboxylate transporter, receptor component TctC</fullName>
    </submittedName>
</protein>
<dbReference type="OrthoDB" id="9780943at2"/>
<organism evidence="3 4">
    <name type="scientific">Modicisalibacter muralis</name>
    <dbReference type="NCBI Taxonomy" id="119000"/>
    <lineage>
        <taxon>Bacteria</taxon>
        <taxon>Pseudomonadati</taxon>
        <taxon>Pseudomonadota</taxon>
        <taxon>Gammaproteobacteria</taxon>
        <taxon>Oceanospirillales</taxon>
        <taxon>Halomonadaceae</taxon>
        <taxon>Modicisalibacter</taxon>
    </lineage>
</organism>
<name>A0A1G9RRA3_9GAMM</name>
<dbReference type="Pfam" id="PF03401">
    <property type="entry name" value="TctC"/>
    <property type="match status" value="1"/>
</dbReference>
<dbReference type="InterPro" id="IPR042100">
    <property type="entry name" value="Bug_dom1"/>
</dbReference>
<dbReference type="CDD" id="cd07012">
    <property type="entry name" value="PBP2_Bug_TTT"/>
    <property type="match status" value="1"/>
</dbReference>
<evidence type="ECO:0000256" key="2">
    <source>
        <dbReference type="SAM" id="SignalP"/>
    </source>
</evidence>
<evidence type="ECO:0000313" key="3">
    <source>
        <dbReference type="EMBL" id="SDM25751.1"/>
    </source>
</evidence>
<dbReference type="InterPro" id="IPR005064">
    <property type="entry name" value="BUG"/>
</dbReference>
<dbReference type="SUPFAM" id="SSF53850">
    <property type="entry name" value="Periplasmic binding protein-like II"/>
    <property type="match status" value="1"/>
</dbReference>
<dbReference type="PIRSF" id="PIRSF017082">
    <property type="entry name" value="YflP"/>
    <property type="match status" value="1"/>
</dbReference>
<dbReference type="Gene3D" id="3.40.190.150">
    <property type="entry name" value="Bordetella uptake gene, domain 1"/>
    <property type="match status" value="1"/>
</dbReference>
<feature type="signal peptide" evidence="2">
    <location>
        <begin position="1"/>
        <end position="24"/>
    </location>
</feature>
<sequence>MKNSLSKILLVFGTTTLIASPALADYPERPVEMIVAYSAGGGTDIAARTLVSYLEEHLGADITVVNRPGAGGEVGFTELASAKPDGYTIGFINTPNVITIPIQRDTRYEMEDFTPVASVIDDPAGFNVHPDSQFKTLEDLIEYAKAHPGDISYGTTGVGSDDHLAALALERQAGVQMTHVPFPGSSDVRKALMGQHIDLGIFNMGEASRDAAAGRIRTLAQGAEERWEKAPDVPTLKEQGYDLVIGSNRGIAVPAGVPDEIINELSQAIAEAMQEEEFQAAADKQSLPLYYQNPQDYQKTLNTTQERFQALWDESPWAEQ</sequence>
<dbReference type="Proteomes" id="UP000198654">
    <property type="component" value="Unassembled WGS sequence"/>
</dbReference>
<evidence type="ECO:0000256" key="1">
    <source>
        <dbReference type="ARBA" id="ARBA00006987"/>
    </source>
</evidence>
<proteinExistence type="inferred from homology"/>
<feature type="chain" id="PRO_5011450049" evidence="2">
    <location>
        <begin position="25"/>
        <end position="320"/>
    </location>
</feature>
<dbReference type="EMBL" id="FNGI01000016">
    <property type="protein sequence ID" value="SDM25751.1"/>
    <property type="molecule type" value="Genomic_DNA"/>
</dbReference>
<dbReference type="STRING" id="119000.SAMN05661010_03770"/>
<keyword evidence="2" id="KW-0732">Signal</keyword>
<accession>A0A1G9RRA3</accession>
<dbReference type="PANTHER" id="PTHR42928">
    <property type="entry name" value="TRICARBOXYLATE-BINDING PROTEIN"/>
    <property type="match status" value="1"/>
</dbReference>
<dbReference type="AlphaFoldDB" id="A0A1G9RRA3"/>
<dbReference type="RefSeq" id="WP_089730821.1">
    <property type="nucleotide sequence ID" value="NZ_FNGI01000016.1"/>
</dbReference>
<keyword evidence="3" id="KW-0675">Receptor</keyword>